<dbReference type="Pfam" id="PF00156">
    <property type="entry name" value="Pribosyltran"/>
    <property type="match status" value="1"/>
</dbReference>
<organism evidence="2 3">
    <name type="scientific">Ginsengibacter hankyongi</name>
    <dbReference type="NCBI Taxonomy" id="2607284"/>
    <lineage>
        <taxon>Bacteria</taxon>
        <taxon>Pseudomonadati</taxon>
        <taxon>Bacteroidota</taxon>
        <taxon>Chitinophagia</taxon>
        <taxon>Chitinophagales</taxon>
        <taxon>Chitinophagaceae</taxon>
        <taxon>Ginsengibacter</taxon>
    </lineage>
</organism>
<proteinExistence type="predicted"/>
<dbReference type="InterPro" id="IPR000836">
    <property type="entry name" value="PRTase_dom"/>
</dbReference>
<comment type="caution">
    <text evidence="2">The sequence shown here is derived from an EMBL/GenBank/DDBJ whole genome shotgun (WGS) entry which is preliminary data.</text>
</comment>
<name>A0A5J5IHY5_9BACT</name>
<dbReference type="Proteomes" id="UP000326903">
    <property type="component" value="Unassembled WGS sequence"/>
</dbReference>
<evidence type="ECO:0000259" key="1">
    <source>
        <dbReference type="Pfam" id="PF00156"/>
    </source>
</evidence>
<gene>
    <name evidence="2" type="ORF">FW778_00780</name>
</gene>
<dbReference type="EMBL" id="VYQF01000001">
    <property type="protein sequence ID" value="KAA9040609.1"/>
    <property type="molecule type" value="Genomic_DNA"/>
</dbReference>
<feature type="domain" description="Phosphoribosyltransferase" evidence="1">
    <location>
        <begin position="12"/>
        <end position="167"/>
    </location>
</feature>
<keyword evidence="2" id="KW-0808">Transferase</keyword>
<accession>A0A5J5IHY5</accession>
<dbReference type="Gene3D" id="3.40.50.2020">
    <property type="match status" value="1"/>
</dbReference>
<dbReference type="InterPro" id="IPR029057">
    <property type="entry name" value="PRTase-like"/>
</dbReference>
<evidence type="ECO:0000313" key="2">
    <source>
        <dbReference type="EMBL" id="KAA9040609.1"/>
    </source>
</evidence>
<dbReference type="RefSeq" id="WP_150412669.1">
    <property type="nucleotide sequence ID" value="NZ_VYQF01000001.1"/>
</dbReference>
<protein>
    <submittedName>
        <fullName evidence="2">Phosphoribosyltransferase</fullName>
    </submittedName>
</protein>
<dbReference type="CDD" id="cd06223">
    <property type="entry name" value="PRTases_typeI"/>
    <property type="match status" value="1"/>
</dbReference>
<dbReference type="AlphaFoldDB" id="A0A5J5IHY5"/>
<keyword evidence="3" id="KW-1185">Reference proteome</keyword>
<reference evidence="2 3" key="1">
    <citation type="submission" date="2019-09" db="EMBL/GenBank/DDBJ databases">
        <title>Draft genome sequence of Ginsengibacter sp. BR5-29.</title>
        <authorList>
            <person name="Im W.-T."/>
        </authorList>
    </citation>
    <scope>NUCLEOTIDE SEQUENCE [LARGE SCALE GENOMIC DNA]</scope>
    <source>
        <strain evidence="2 3">BR5-29</strain>
    </source>
</reference>
<evidence type="ECO:0000313" key="3">
    <source>
        <dbReference type="Proteomes" id="UP000326903"/>
    </source>
</evidence>
<dbReference type="GO" id="GO:0016757">
    <property type="term" value="F:glycosyltransferase activity"/>
    <property type="evidence" value="ECO:0007669"/>
    <property type="project" value="UniProtKB-KW"/>
</dbReference>
<keyword evidence="2" id="KW-0328">Glycosyltransferase</keyword>
<dbReference type="SUPFAM" id="SSF53271">
    <property type="entry name" value="PRTase-like"/>
    <property type="match status" value="1"/>
</dbReference>
<sequence>MFRDRIEAGLLLAAKLRKYKNDPGIVLAVPRGGVPVAYEVAHELGFPIEVVLTKKIGHPMNKEYAIGAASLSGYFVLPHENVSDQYIENEVKNIQARLKEMYKLFMGDKEPEDLQGKTVIIIDDGIATGNTLLGTVNLLRKSKPAKIVIGVPVASRNAVQKLSKEVDEIVAVLIPEEFHGVGAFYENFEQVSDKEVMFYLDKLRELRNAG</sequence>
<dbReference type="Gene3D" id="3.30.1310.20">
    <property type="entry name" value="PRTase-like"/>
    <property type="match status" value="1"/>
</dbReference>